<evidence type="ECO:0000313" key="6">
    <source>
        <dbReference type="Proteomes" id="UP000239239"/>
    </source>
</evidence>
<organism evidence="5 6">
    <name type="scientific">Legionella pneumophila</name>
    <dbReference type="NCBI Taxonomy" id="446"/>
    <lineage>
        <taxon>Bacteria</taxon>
        <taxon>Pseudomonadati</taxon>
        <taxon>Pseudomonadota</taxon>
        <taxon>Gammaproteobacteria</taxon>
        <taxon>Legionellales</taxon>
        <taxon>Legionellaceae</taxon>
        <taxon>Legionella</taxon>
    </lineage>
</organism>
<reference evidence="3" key="3">
    <citation type="submission" date="2019-10" db="EMBL/GenBank/DDBJ databases">
        <authorList>
            <consortium name="NCBI Pathogen Detection Project"/>
        </authorList>
    </citation>
    <scope>NUCLEOTIDE SEQUENCE</scope>
    <source>
        <strain evidence="3">AZ00058701</strain>
    </source>
</reference>
<dbReference type="Proteomes" id="UP001071279">
    <property type="component" value="Unassembled WGS sequence"/>
</dbReference>
<comment type="similarity">
    <text evidence="1 2">Belongs to the BolA/IbaG family.</text>
</comment>
<dbReference type="Pfam" id="PF01722">
    <property type="entry name" value="BolA"/>
    <property type="match status" value="1"/>
</dbReference>
<gene>
    <name evidence="5" type="ORF">C3928_09660</name>
    <name evidence="3" type="ORF">JBJ86_07355</name>
    <name evidence="4" type="ORF">O6C86_09000</name>
</gene>
<protein>
    <submittedName>
        <fullName evidence="3">BolA/IbaG family iron-sulfur metabolism protein</fullName>
    </submittedName>
    <submittedName>
        <fullName evidence="5">Crp/Fnr family transcriptional regulator</fullName>
    </submittedName>
</protein>
<dbReference type="PANTHER" id="PTHR46229">
    <property type="entry name" value="BOLA TRANSCRIPTION REGULATOR"/>
    <property type="match status" value="1"/>
</dbReference>
<dbReference type="InterPro" id="IPR036065">
    <property type="entry name" value="BolA-like_sf"/>
</dbReference>
<dbReference type="EMBL" id="JAPXIC010000052">
    <property type="protein sequence ID" value="MCZ4719350.1"/>
    <property type="molecule type" value="Genomic_DNA"/>
</dbReference>
<accession>A0A133X5X3</accession>
<reference evidence="3" key="1">
    <citation type="journal article" date="2018" name="Genome Biol.">
        <title>SKESA: strategic k-mer extension for scrupulous assemblies.</title>
        <authorList>
            <person name="Souvorov A."/>
            <person name="Agarwala R."/>
            <person name="Lipman D.J."/>
        </authorList>
    </citation>
    <scope>NUCLEOTIDE SEQUENCE</scope>
    <source>
        <strain evidence="3">AZ00058701</strain>
    </source>
</reference>
<dbReference type="RefSeq" id="WP_010947633.1">
    <property type="nucleotide sequence ID" value="NZ_BBUI01000021.1"/>
</dbReference>
<evidence type="ECO:0000313" key="3">
    <source>
        <dbReference type="EMBL" id="HAU1880062.1"/>
    </source>
</evidence>
<dbReference type="SUPFAM" id="SSF82657">
    <property type="entry name" value="BolA-like"/>
    <property type="match status" value="1"/>
</dbReference>
<dbReference type="InterPro" id="IPR050961">
    <property type="entry name" value="BolA/IbaG_stress_morph_reg"/>
</dbReference>
<dbReference type="InterPro" id="IPR002634">
    <property type="entry name" value="BolA"/>
</dbReference>
<evidence type="ECO:0000256" key="1">
    <source>
        <dbReference type="ARBA" id="ARBA00005578"/>
    </source>
</evidence>
<proteinExistence type="inferred from homology"/>
<reference evidence="4" key="4">
    <citation type="submission" date="2022-12" db="EMBL/GenBank/DDBJ databases">
        <title>Comparative genomics of Legionella pneumophila isolates from the West Bank and Germany support molecular epidemiology of Legionnaires disease.</title>
        <authorList>
            <person name="Zayed A.R."/>
            <person name="Bitar D.M."/>
            <person name="Steinert M."/>
            <person name="Lueck C."/>
            <person name="Brettar I."/>
            <person name="Hoefle M.G."/>
            <person name="Bunk B."/>
        </authorList>
    </citation>
    <scope>NUCLEOTIDE SEQUENCE</scope>
    <source>
        <strain evidence="4">H23</strain>
    </source>
</reference>
<dbReference type="AlphaFoldDB" id="A0A133X5X3"/>
<dbReference type="Proteomes" id="UP000866496">
    <property type="component" value="Unassembled WGS sequence"/>
</dbReference>
<evidence type="ECO:0000313" key="4">
    <source>
        <dbReference type="EMBL" id="MCZ4719350.1"/>
    </source>
</evidence>
<dbReference type="Proteomes" id="UP000239239">
    <property type="component" value="Unassembled WGS sequence"/>
</dbReference>
<sequence length="105" mass="12220">MTRKLRIEEKLISALSPLFLSVEDESMNHHVPQGAETHFKIIAVSNHFNDLTRINRHKFVNQLLKEEFTLGLHALSMHLYTSDEWMTQQQSVLKSPACRDGYKNK</sequence>
<dbReference type="PANTHER" id="PTHR46229:SF2">
    <property type="entry name" value="BOLA-LIKE PROTEIN 1"/>
    <property type="match status" value="1"/>
</dbReference>
<dbReference type="Gene3D" id="3.30.300.90">
    <property type="entry name" value="BolA-like"/>
    <property type="match status" value="1"/>
</dbReference>
<evidence type="ECO:0000313" key="5">
    <source>
        <dbReference type="EMBL" id="PPK30321.1"/>
    </source>
</evidence>
<dbReference type="GeneID" id="57035908"/>
<evidence type="ECO:0000256" key="2">
    <source>
        <dbReference type="RuleBase" id="RU003860"/>
    </source>
</evidence>
<dbReference type="EMBL" id="DACWHX010000008">
    <property type="protein sequence ID" value="HAU1880062.1"/>
    <property type="molecule type" value="Genomic_DNA"/>
</dbReference>
<dbReference type="PIRSF" id="PIRSF003113">
    <property type="entry name" value="BolA"/>
    <property type="match status" value="1"/>
</dbReference>
<name>A0A133X5X3_LEGPN</name>
<reference evidence="5 6" key="2">
    <citation type="submission" date="2018-02" db="EMBL/GenBank/DDBJ databases">
        <title>Draft genome sequences of four Legionella pneumophila clinical strains isolated in Ontario.</title>
        <authorList>
            <person name="Fortuna A."/>
            <person name="Ramnarine R."/>
            <person name="Li A."/>
            <person name="Frantz C."/>
            <person name="Mallo G."/>
        </authorList>
    </citation>
    <scope>NUCLEOTIDE SEQUENCE [LARGE SCALE GENOMIC DNA]</scope>
    <source>
        <strain evidence="5 6">LG61</strain>
    </source>
</reference>
<comment type="caution">
    <text evidence="5">The sequence shown here is derived from an EMBL/GenBank/DDBJ whole genome shotgun (WGS) entry which is preliminary data.</text>
</comment>
<dbReference type="OrthoDB" id="9801469at2"/>
<dbReference type="EMBL" id="PQWY01000012">
    <property type="protein sequence ID" value="PPK30321.1"/>
    <property type="molecule type" value="Genomic_DNA"/>
</dbReference>